<dbReference type="EMBL" id="VSRR010132747">
    <property type="protein sequence ID" value="MPD02706.1"/>
    <property type="molecule type" value="Genomic_DNA"/>
</dbReference>
<name>A0A5B7K7C0_PORTR</name>
<comment type="caution">
    <text evidence="1">The sequence shown here is derived from an EMBL/GenBank/DDBJ whole genome shotgun (WGS) entry which is preliminary data.</text>
</comment>
<protein>
    <submittedName>
        <fullName evidence="1">Uncharacterized protein</fullName>
    </submittedName>
</protein>
<proteinExistence type="predicted"/>
<dbReference type="AlphaFoldDB" id="A0A5B7K7C0"/>
<reference evidence="1 2" key="1">
    <citation type="submission" date="2019-05" db="EMBL/GenBank/DDBJ databases">
        <title>Another draft genome of Portunus trituberculatus and its Hox gene families provides insights of decapod evolution.</title>
        <authorList>
            <person name="Jeong J.-H."/>
            <person name="Song I."/>
            <person name="Kim S."/>
            <person name="Choi T."/>
            <person name="Kim D."/>
            <person name="Ryu S."/>
            <person name="Kim W."/>
        </authorList>
    </citation>
    <scope>NUCLEOTIDE SEQUENCE [LARGE SCALE GENOMIC DNA]</scope>
    <source>
        <tissue evidence="1">Muscle</tissue>
    </source>
</reference>
<evidence type="ECO:0000313" key="1">
    <source>
        <dbReference type="EMBL" id="MPD02706.1"/>
    </source>
</evidence>
<accession>A0A5B7K7C0</accession>
<keyword evidence="2" id="KW-1185">Reference proteome</keyword>
<evidence type="ECO:0000313" key="2">
    <source>
        <dbReference type="Proteomes" id="UP000324222"/>
    </source>
</evidence>
<organism evidence="1 2">
    <name type="scientific">Portunus trituberculatus</name>
    <name type="common">Swimming crab</name>
    <name type="synonym">Neptunus trituberculatus</name>
    <dbReference type="NCBI Taxonomy" id="210409"/>
    <lineage>
        <taxon>Eukaryota</taxon>
        <taxon>Metazoa</taxon>
        <taxon>Ecdysozoa</taxon>
        <taxon>Arthropoda</taxon>
        <taxon>Crustacea</taxon>
        <taxon>Multicrustacea</taxon>
        <taxon>Malacostraca</taxon>
        <taxon>Eumalacostraca</taxon>
        <taxon>Eucarida</taxon>
        <taxon>Decapoda</taxon>
        <taxon>Pleocyemata</taxon>
        <taxon>Brachyura</taxon>
        <taxon>Eubrachyura</taxon>
        <taxon>Portunoidea</taxon>
        <taxon>Portunidae</taxon>
        <taxon>Portuninae</taxon>
        <taxon>Portunus</taxon>
    </lineage>
</organism>
<sequence>MVQNGFQMLLLEMSVGFPSSPPETSSLAWCG</sequence>
<gene>
    <name evidence="1" type="ORF">E2C01_098303</name>
</gene>
<dbReference type="Proteomes" id="UP000324222">
    <property type="component" value="Unassembled WGS sequence"/>
</dbReference>